<feature type="region of interest" description="Disordered" evidence="5">
    <location>
        <begin position="232"/>
        <end position="317"/>
    </location>
</feature>
<dbReference type="PANTHER" id="PTHR21641">
    <property type="entry name" value="TRANSLATION INITIATION FACTOR-RELATED"/>
    <property type="match status" value="1"/>
</dbReference>
<dbReference type="InterPro" id="IPR006196">
    <property type="entry name" value="RNA-binding_domain_S1_IF1"/>
</dbReference>
<dbReference type="InterPro" id="IPR039294">
    <property type="entry name" value="EIF1AD"/>
</dbReference>
<evidence type="ECO:0000313" key="7">
    <source>
        <dbReference type="Proteomes" id="UP000887581"/>
    </source>
</evidence>
<dbReference type="AlphaFoldDB" id="A0A915PUQ7"/>
<evidence type="ECO:0000313" key="8">
    <source>
        <dbReference type="WBParaSite" id="sdigi.contig27.g2121.t1"/>
    </source>
</evidence>
<dbReference type="Pfam" id="PF01176">
    <property type="entry name" value="eIF-1a"/>
    <property type="match status" value="1"/>
</dbReference>
<organism evidence="7 8">
    <name type="scientific">Setaria digitata</name>
    <dbReference type="NCBI Taxonomy" id="48799"/>
    <lineage>
        <taxon>Eukaryota</taxon>
        <taxon>Metazoa</taxon>
        <taxon>Ecdysozoa</taxon>
        <taxon>Nematoda</taxon>
        <taxon>Chromadorea</taxon>
        <taxon>Rhabditida</taxon>
        <taxon>Spirurina</taxon>
        <taxon>Spiruromorpha</taxon>
        <taxon>Filarioidea</taxon>
        <taxon>Setariidae</taxon>
        <taxon>Setaria</taxon>
    </lineage>
</organism>
<evidence type="ECO:0000256" key="3">
    <source>
        <dbReference type="ARBA" id="ARBA00022884"/>
    </source>
</evidence>
<dbReference type="SMART" id="SM00652">
    <property type="entry name" value="eIF1a"/>
    <property type="match status" value="1"/>
</dbReference>
<dbReference type="GO" id="GO:0005634">
    <property type="term" value="C:nucleus"/>
    <property type="evidence" value="ECO:0007669"/>
    <property type="project" value="TreeGrafter"/>
</dbReference>
<proteinExistence type="inferred from homology"/>
<name>A0A915PUQ7_9BILA</name>
<evidence type="ECO:0000256" key="5">
    <source>
        <dbReference type="SAM" id="MobiDB-lite"/>
    </source>
</evidence>
<protein>
    <recommendedName>
        <fullName evidence="2">Probable RNA-binding protein EIF1AD</fullName>
    </recommendedName>
    <alternativeName>
        <fullName evidence="4">Eukaryotic translation initiation factor 1A domain-containing protein</fullName>
    </alternativeName>
</protein>
<dbReference type="PANTHER" id="PTHR21641:SF0">
    <property type="entry name" value="RNA-BINDING PROTEIN EIF1AD-RELATED"/>
    <property type="match status" value="1"/>
</dbReference>
<accession>A0A915PUQ7</accession>
<dbReference type="InterPro" id="IPR001253">
    <property type="entry name" value="TIF_eIF-1A"/>
</dbReference>
<dbReference type="GO" id="GO:0003743">
    <property type="term" value="F:translation initiation factor activity"/>
    <property type="evidence" value="ECO:0007669"/>
    <property type="project" value="InterPro"/>
</dbReference>
<evidence type="ECO:0000256" key="2">
    <source>
        <dbReference type="ARBA" id="ARBA00020989"/>
    </source>
</evidence>
<feature type="domain" description="S1-like" evidence="6">
    <location>
        <begin position="122"/>
        <end position="183"/>
    </location>
</feature>
<dbReference type="Gene3D" id="2.40.50.140">
    <property type="entry name" value="Nucleic acid-binding proteins"/>
    <property type="match status" value="1"/>
</dbReference>
<feature type="compositionally biased region" description="Acidic residues" evidence="5">
    <location>
        <begin position="275"/>
        <end position="284"/>
    </location>
</feature>
<keyword evidence="3" id="KW-0694">RNA-binding</keyword>
<dbReference type="Proteomes" id="UP000887581">
    <property type="component" value="Unplaced"/>
</dbReference>
<keyword evidence="7" id="KW-1185">Reference proteome</keyword>
<evidence type="ECO:0000256" key="1">
    <source>
        <dbReference type="ARBA" id="ARBA00007340"/>
    </source>
</evidence>
<dbReference type="SUPFAM" id="SSF50249">
    <property type="entry name" value="Nucleic acid-binding proteins"/>
    <property type="match status" value="1"/>
</dbReference>
<dbReference type="WBParaSite" id="sdigi.contig27.g2121.t1">
    <property type="protein sequence ID" value="sdigi.contig27.g2121.t1"/>
    <property type="gene ID" value="sdigi.contig27.g2121"/>
</dbReference>
<dbReference type="InterPro" id="IPR012340">
    <property type="entry name" value="NA-bd_OB-fold"/>
</dbReference>
<comment type="similarity">
    <text evidence="1">Belongs to the EIF1AD family.</text>
</comment>
<reference evidence="8" key="1">
    <citation type="submission" date="2022-11" db="UniProtKB">
        <authorList>
            <consortium name="WormBaseParasite"/>
        </authorList>
    </citation>
    <scope>IDENTIFICATION</scope>
</reference>
<evidence type="ECO:0000259" key="6">
    <source>
        <dbReference type="Pfam" id="PF01176"/>
    </source>
</evidence>
<sequence length="317" mass="36119">MRDFLQQKMELNSTEVKCRDPLGAPRSLSCKQIWEVIITALFALRRPGIQRKVETAGGGRCFAYTILASAVLSNSIYLNCSPSTSIQALIISTAVSTMSLTTKKRFVMKQAESELFVPKKDEIIARVLRSPGRNLHEVDDEKGEKYLVSMPRKFRETIYIKRGSFVFVMSIEEGVKVKGEITQILDNENVLYLREQKMWPESMGFEMLNSFCGLEQCRFEIYAESITREAKRGITASGTRRHDVIDEDMLPSSDDECDEEEEDNEKNNGDRSTDDSFDLAESDELDKKEETDNSGEEGSDSNNVPFKVYNPNRLRRL</sequence>
<feature type="compositionally biased region" description="Acidic residues" evidence="5">
    <location>
        <begin position="245"/>
        <end position="264"/>
    </location>
</feature>
<feature type="compositionally biased region" description="Basic and acidic residues" evidence="5">
    <location>
        <begin position="265"/>
        <end position="274"/>
    </location>
</feature>
<evidence type="ECO:0000256" key="4">
    <source>
        <dbReference type="ARBA" id="ARBA00031998"/>
    </source>
</evidence>
<dbReference type="GO" id="GO:0003723">
    <property type="term" value="F:RNA binding"/>
    <property type="evidence" value="ECO:0007669"/>
    <property type="project" value="UniProtKB-KW"/>
</dbReference>